<reference evidence="5" key="1">
    <citation type="submission" date="2024-06" db="EMBL/GenBank/DDBJ databases">
        <authorList>
            <person name="Ryan C."/>
        </authorList>
    </citation>
    <scope>NUCLEOTIDE SEQUENCE [LARGE SCALE GENOMIC DNA]</scope>
</reference>
<protein>
    <recommendedName>
        <fullName evidence="6">Protein TONSOKU</fullName>
    </recommendedName>
</protein>
<feature type="region of interest" description="Disordered" evidence="3">
    <location>
        <begin position="1"/>
        <end position="23"/>
    </location>
</feature>
<dbReference type="PROSITE" id="PS50005">
    <property type="entry name" value="TPR"/>
    <property type="match status" value="1"/>
</dbReference>
<feature type="compositionally biased region" description="Polar residues" evidence="3">
    <location>
        <begin position="520"/>
        <end position="535"/>
    </location>
</feature>
<dbReference type="PANTHER" id="PTHR47684:SF1">
    <property type="entry name" value="PROTEIN TONSOKU"/>
    <property type="match status" value="1"/>
</dbReference>
<dbReference type="EMBL" id="OZ075112">
    <property type="protein sequence ID" value="CAL4967333.1"/>
    <property type="molecule type" value="Genomic_DNA"/>
</dbReference>
<dbReference type="FunFam" id="3.80.10.10:FF:000500">
    <property type="entry name" value="Protein TONSOKU"/>
    <property type="match status" value="1"/>
</dbReference>
<dbReference type="SUPFAM" id="SSF52047">
    <property type="entry name" value="RNI-like"/>
    <property type="match status" value="1"/>
</dbReference>
<dbReference type="Gene3D" id="3.80.10.10">
    <property type="entry name" value="Ribonuclease Inhibitor"/>
    <property type="match status" value="1"/>
</dbReference>
<keyword evidence="5" id="KW-1185">Reference proteome</keyword>
<accession>A0ABC8ZVL9</accession>
<feature type="compositionally biased region" description="Polar residues" evidence="3">
    <location>
        <begin position="1185"/>
        <end position="1211"/>
    </location>
</feature>
<dbReference type="InterPro" id="IPR032675">
    <property type="entry name" value="LRR_dom_sf"/>
</dbReference>
<sequence length="1454" mass="162158">MGRGGGGRTKKEEDEEMKGAKRAFKEAQAEGCREEEARWANVIGDIHKRRGEYVEALRWLRIDYEVSVKHLPQRHLLPSCQSLGEVYLRLGRFSEALTYQKKHLQLAKESDDLVEQQRASTQLGRTYHEMFLRSEKDHSAIINAKKYFGSSMKLARMLKEKAPSQKSDFLKELIDAYNNSGMVELELDNFERAENLLIDGLKICDDEEVDSYDDARTRLHHNLGNVYTELRIWNKAQGHIEKDIAICKEIHHPQGEAKGYINLGELYYRSQKYENAKLCYNKALIIATGLEDEHALVEQINQNIETVTKAAEVLEELKKDEQKLKKLVRDTSNACGTSKERKLLLEQHAWLDSLIEKANMIFAWQKHREFSKAKKRVATELNDKEKMSDAYLSIGESYQKLRNFCKSRKWYMKSWNEYRKIGNLEGQALAKVNIGNVLDSCGEWDAALQAYEEGYRQCLDVSLIAVEGDLPNVQLSALENMHYIHMVRFNNIEDAKKMQEKIDNLKRVRNRHEARDTVSDYCSETDTEGGCTSDNMVDPEDDNGQVGNKYSEEPDDDVTLASLVHRSRSSSKIKAPKMRSSSKKVDELCDVAEDTRTVLSRSCTNQSVGRKRVRMVLSDDESEESPEIIQLKKTSTSLANSMSISAPYLRVSIHLQDALQPNETRDAPCVAEESICSFKSSSPIGHAFEGVELGASSVGKGSASKSAASGSKFTAPGVVGFQSTDADHRFWAFRIGEHLVYLDGHAYVHEGAFSIESLKVEVACVYYLQISDEKRVKGLLPVIGELKCCGKVLDDAAPIYYNDQLASEQKCVDVVIDDWVPKQLMKLYVDCCTKLSEAPNKKLLTKLYNLEVSEDEVIVSDCGLQDLSITPFLDALRSHKTIAVLDLSHNLLGNQTIERLQHIFASSSQTYGGLTLDLHCNRFGPTALFQICECAVMTDRLEVLNLSGNRLTDACSSYLFTILQKCKALYSLNVEQCSITSRTVQKMADALHEGSVLSHLSLGKNNPISGNAMLNLLSKLASLTRFSELSLTGIKLNKLMVDKLCLLAQSSCLSGLLLGGTSIGPVGTIRFTDALSCTSQDLLRLELSNCGLTAPDFTQICANLSRINILDLNLGGNSINLEGCDAIQAMLVNPQCSIRSLTLDRCNLGLAGIVCIIQALSGNGQLEELRLAENTNSALERTTQYEDMQEVSTSNEKKQCNNPETSNTIAQGSLDFENMQVADSEDEAENENHRSASGPHRSCASSSQKNSYSSCQIIQELAEALISAKQLKLLDLSRNGLWDEAIQSLYSAWASVPRGDGMARKHVSKDVVHFSVDGMTCCGMKPCCRRDLLMALLMSPMAIRRSCHGPPSMATSLGTRKATLRFINSVNSSYEHLSNSARSIKTVFEDQVRGMVCYKDNRGEVICEGYDEGPRLGTRLPEKACFPMAYGNPVTDFIELSMLRALEDEDALKD</sequence>
<dbReference type="Proteomes" id="UP001497457">
    <property type="component" value="Chromosome 2b"/>
</dbReference>
<evidence type="ECO:0000256" key="1">
    <source>
        <dbReference type="PROSITE-ProRule" id="PRU00339"/>
    </source>
</evidence>
<dbReference type="PANTHER" id="PTHR47684">
    <property type="entry name" value="PROTEIN TONSOKU"/>
    <property type="match status" value="1"/>
</dbReference>
<feature type="region of interest" description="Disordered" evidence="3">
    <location>
        <begin position="519"/>
        <end position="545"/>
    </location>
</feature>
<name>A0ABC8ZVL9_9POAL</name>
<keyword evidence="1" id="KW-0802">TPR repeat</keyword>
<evidence type="ECO:0000256" key="3">
    <source>
        <dbReference type="SAM" id="MobiDB-lite"/>
    </source>
</evidence>
<organism evidence="4 5">
    <name type="scientific">Urochloa decumbens</name>
    <dbReference type="NCBI Taxonomy" id="240449"/>
    <lineage>
        <taxon>Eukaryota</taxon>
        <taxon>Viridiplantae</taxon>
        <taxon>Streptophyta</taxon>
        <taxon>Embryophyta</taxon>
        <taxon>Tracheophyta</taxon>
        <taxon>Spermatophyta</taxon>
        <taxon>Magnoliopsida</taxon>
        <taxon>Liliopsida</taxon>
        <taxon>Poales</taxon>
        <taxon>Poaceae</taxon>
        <taxon>PACMAD clade</taxon>
        <taxon>Panicoideae</taxon>
        <taxon>Panicodae</taxon>
        <taxon>Paniceae</taxon>
        <taxon>Melinidinae</taxon>
        <taxon>Urochloa</taxon>
    </lineage>
</organism>
<reference evidence="4 5" key="2">
    <citation type="submission" date="2024-10" db="EMBL/GenBank/DDBJ databases">
        <authorList>
            <person name="Ryan C."/>
        </authorList>
    </citation>
    <scope>NUCLEOTIDE SEQUENCE [LARGE SCALE GENOMIC DNA]</scope>
</reference>
<dbReference type="InterPro" id="IPR044227">
    <property type="entry name" value="TONSOKU"/>
</dbReference>
<feature type="coiled-coil region" evidence="2">
    <location>
        <begin position="297"/>
        <end position="334"/>
    </location>
</feature>
<dbReference type="Gene3D" id="1.25.40.10">
    <property type="entry name" value="Tetratricopeptide repeat domain"/>
    <property type="match status" value="2"/>
</dbReference>
<dbReference type="InterPro" id="IPR011990">
    <property type="entry name" value="TPR-like_helical_dom_sf"/>
</dbReference>
<evidence type="ECO:0000313" key="4">
    <source>
        <dbReference type="EMBL" id="CAL4967333.1"/>
    </source>
</evidence>
<evidence type="ECO:0008006" key="6">
    <source>
        <dbReference type="Google" id="ProtNLM"/>
    </source>
</evidence>
<dbReference type="SUPFAM" id="SSF48452">
    <property type="entry name" value="TPR-like"/>
    <property type="match status" value="3"/>
</dbReference>
<gene>
    <name evidence="4" type="ORF">URODEC1_LOCUS48304</name>
</gene>
<feature type="repeat" description="TPR" evidence="1">
    <location>
        <begin position="257"/>
        <end position="290"/>
    </location>
</feature>
<evidence type="ECO:0000313" key="5">
    <source>
        <dbReference type="Proteomes" id="UP001497457"/>
    </source>
</evidence>
<proteinExistence type="predicted"/>
<dbReference type="SMART" id="SM00368">
    <property type="entry name" value="LRR_RI"/>
    <property type="match status" value="7"/>
</dbReference>
<dbReference type="Pfam" id="PF13176">
    <property type="entry name" value="TPR_7"/>
    <property type="match status" value="1"/>
</dbReference>
<feature type="region of interest" description="Disordered" evidence="3">
    <location>
        <begin position="1185"/>
        <end position="1248"/>
    </location>
</feature>
<dbReference type="Pfam" id="PF13181">
    <property type="entry name" value="TPR_8"/>
    <property type="match status" value="1"/>
</dbReference>
<keyword evidence="2" id="KW-0175">Coiled coil</keyword>
<evidence type="ECO:0000256" key="2">
    <source>
        <dbReference type="SAM" id="Coils"/>
    </source>
</evidence>
<dbReference type="InterPro" id="IPR019734">
    <property type="entry name" value="TPR_rpt"/>
</dbReference>
<dbReference type="SMART" id="SM00028">
    <property type="entry name" value="TPR"/>
    <property type="match status" value="6"/>
</dbReference>
<feature type="compositionally biased region" description="Basic and acidic residues" evidence="3">
    <location>
        <begin position="9"/>
        <end position="23"/>
    </location>
</feature>